<proteinExistence type="predicted"/>
<dbReference type="EMBL" id="NAFI01000131">
    <property type="protein sequence ID" value="OSJ18329.1"/>
    <property type="molecule type" value="Genomic_DNA"/>
</dbReference>
<dbReference type="RefSeq" id="WP_085357382.1">
    <property type="nucleotide sequence ID" value="NZ_NAFD01000139.1"/>
</dbReference>
<evidence type="ECO:0000313" key="2">
    <source>
        <dbReference type="Proteomes" id="UP000193553"/>
    </source>
</evidence>
<comment type="caution">
    <text evidence="1">The sequence shown here is derived from an EMBL/GenBank/DDBJ whole genome shotgun (WGS) entry which is preliminary data.</text>
</comment>
<accession>A0A1X3G770</accession>
<dbReference type="AlphaFoldDB" id="A0A1X3G770"/>
<dbReference type="Proteomes" id="UP000193553">
    <property type="component" value="Unassembled WGS sequence"/>
</dbReference>
<protein>
    <recommendedName>
        <fullName evidence="3">HEPN domain-containing protein</fullName>
    </recommendedName>
</protein>
<gene>
    <name evidence="1" type="ORF">BSZ18_02410</name>
</gene>
<evidence type="ECO:0000313" key="1">
    <source>
        <dbReference type="EMBL" id="OSJ18329.1"/>
    </source>
</evidence>
<dbReference type="OrthoDB" id="8240632at2"/>
<reference evidence="1 2" key="1">
    <citation type="submission" date="2017-03" db="EMBL/GenBank/DDBJ databases">
        <title>Whole genome sequences of fourteen strains of Bradyrhizobium canariense and one strain of Bradyrhizobium japonicum isolated from Lupinus (Papilionoideae: Genisteae) species in Algeria.</title>
        <authorList>
            <person name="Crovadore J."/>
            <person name="Chekireb D."/>
            <person name="Brachmann A."/>
            <person name="Chablais R."/>
            <person name="Cochard B."/>
            <person name="Lefort F."/>
        </authorList>
    </citation>
    <scope>NUCLEOTIDE SEQUENCE [LARGE SCALE GENOMIC DNA]</scope>
    <source>
        <strain evidence="1 2">UBMA195</strain>
    </source>
</reference>
<sequence>MPPSESTTTSEEEISDSKLFELVVAADEEALAEGLSPKQRGTATVLKVMKKLGHVFVMTGSGMSPAGERVLAMHRSLYRGSDLAVGGIHGGIFMFRDVFARIYIPFGYGRMSVNPFELTNFSQAQLRWLASRPQDLAAFHDQFIDIFDFAGTLGRLGNYKMPAKETQELLQLASFQLQAAAAALSVAFDFRGAIQSCLIGAELSLKAGLAAHGVEEKERRKHSHDLASAATAFSKGSQTFDLDRVLRTTQRLPQYVENRYSPEQPDRMAVGHIVMGAQYIAGEVARQLGEFSIRSAMTPTVERVYP</sequence>
<evidence type="ECO:0008006" key="3">
    <source>
        <dbReference type="Google" id="ProtNLM"/>
    </source>
</evidence>
<name>A0A1X3G770_9BRAD</name>
<organism evidence="1 2">
    <name type="scientific">Bradyrhizobium canariense</name>
    <dbReference type="NCBI Taxonomy" id="255045"/>
    <lineage>
        <taxon>Bacteria</taxon>
        <taxon>Pseudomonadati</taxon>
        <taxon>Pseudomonadota</taxon>
        <taxon>Alphaproteobacteria</taxon>
        <taxon>Hyphomicrobiales</taxon>
        <taxon>Nitrobacteraceae</taxon>
        <taxon>Bradyrhizobium</taxon>
    </lineage>
</organism>